<proteinExistence type="predicted"/>
<dbReference type="GO" id="GO:0016020">
    <property type="term" value="C:membrane"/>
    <property type="evidence" value="ECO:0007669"/>
    <property type="project" value="UniProtKB-SubCell"/>
</dbReference>
<accession>A0A1Y3YYI3</accession>
<evidence type="ECO:0000313" key="11">
    <source>
        <dbReference type="Proteomes" id="UP000195386"/>
    </source>
</evidence>
<gene>
    <name evidence="10" type="ORF">B5F97_00480</name>
</gene>
<dbReference type="RefSeq" id="WP_087425093.1">
    <property type="nucleotide sequence ID" value="NZ_CAMMFP010000004.1"/>
</dbReference>
<evidence type="ECO:0000256" key="8">
    <source>
        <dbReference type="ARBA" id="ARBA00023136"/>
    </source>
</evidence>
<feature type="transmembrane region" description="Helical" evidence="9">
    <location>
        <begin position="91"/>
        <end position="112"/>
    </location>
</feature>
<name>A0A1Y3YYI3_9BACE</name>
<comment type="subcellular location">
    <subcellularLocation>
        <location evidence="1">Membrane</location>
        <topology evidence="1">Multi-pass membrane protein</topology>
    </subcellularLocation>
</comment>
<feature type="transmembrane region" description="Helical" evidence="9">
    <location>
        <begin position="118"/>
        <end position="135"/>
    </location>
</feature>
<evidence type="ECO:0000256" key="4">
    <source>
        <dbReference type="ARBA" id="ARBA00022475"/>
    </source>
</evidence>
<sequence length="297" mass="32492">MKKHSFKDWMIAVRPWSFPASAMPVVVTLAYLFWMKEDINWANGIWALLNIVVFHAAGNTWSDYFDYKQGVDMKDTFGAKTLTDKMFTPKAIYRLSLVLLLAALAGGLGLLWRTGFPLLYIGLGGAACALLYPPLKYNALGDVVIFMAYAFLPTLGTAYVSTGVFLWDVLWIAIPVGLITVAILHANNTRDMQTDARASIKTLAMELGGRTSVILYCAEILFPFGWIAGCVAAGTFPLWTLLVLLVLVPAVGNVRVMSRFSGKGVAAIANLDEMTAKLQLLFSLVFALSFVIAGLFV</sequence>
<dbReference type="PIRSF" id="PIRSF005355">
    <property type="entry name" value="UBIAD1"/>
    <property type="match status" value="1"/>
</dbReference>
<evidence type="ECO:0000313" key="10">
    <source>
        <dbReference type="EMBL" id="OUO02933.1"/>
    </source>
</evidence>
<evidence type="ECO:0000256" key="9">
    <source>
        <dbReference type="SAM" id="Phobius"/>
    </source>
</evidence>
<feature type="transmembrane region" description="Helical" evidence="9">
    <location>
        <begin position="40"/>
        <end position="58"/>
    </location>
</feature>
<dbReference type="GO" id="GO:0042371">
    <property type="term" value="P:vitamin K biosynthetic process"/>
    <property type="evidence" value="ECO:0007669"/>
    <property type="project" value="TreeGrafter"/>
</dbReference>
<keyword evidence="7 9" id="KW-1133">Transmembrane helix</keyword>
<evidence type="ECO:0000256" key="5">
    <source>
        <dbReference type="ARBA" id="ARBA00022679"/>
    </source>
</evidence>
<dbReference type="CDD" id="cd13962">
    <property type="entry name" value="PT_UbiA_UBIAD1"/>
    <property type="match status" value="1"/>
</dbReference>
<comment type="caution">
    <text evidence="10">The sequence shown here is derived from an EMBL/GenBank/DDBJ whole genome shotgun (WGS) entry which is preliminary data.</text>
</comment>
<evidence type="ECO:0000256" key="1">
    <source>
        <dbReference type="ARBA" id="ARBA00004141"/>
    </source>
</evidence>
<keyword evidence="6 9" id="KW-0812">Transmembrane</keyword>
<dbReference type="Proteomes" id="UP000195386">
    <property type="component" value="Unassembled WGS sequence"/>
</dbReference>
<evidence type="ECO:0000256" key="6">
    <source>
        <dbReference type="ARBA" id="ARBA00022692"/>
    </source>
</evidence>
<feature type="transmembrane region" description="Helical" evidence="9">
    <location>
        <begin position="238"/>
        <end position="257"/>
    </location>
</feature>
<feature type="transmembrane region" description="Helical" evidence="9">
    <location>
        <begin position="278"/>
        <end position="296"/>
    </location>
</feature>
<organism evidence="10 11">
    <name type="scientific">Bacteroides clarus</name>
    <dbReference type="NCBI Taxonomy" id="626929"/>
    <lineage>
        <taxon>Bacteria</taxon>
        <taxon>Pseudomonadati</taxon>
        <taxon>Bacteroidota</taxon>
        <taxon>Bacteroidia</taxon>
        <taxon>Bacteroidales</taxon>
        <taxon>Bacteroidaceae</taxon>
        <taxon>Bacteroides</taxon>
    </lineage>
</organism>
<keyword evidence="3" id="KW-0474">Menaquinone biosynthesis</keyword>
<dbReference type="GO" id="GO:0004659">
    <property type="term" value="F:prenyltransferase activity"/>
    <property type="evidence" value="ECO:0007669"/>
    <property type="project" value="InterPro"/>
</dbReference>
<comment type="pathway">
    <text evidence="2">Quinol/quinone metabolism; menaquinone biosynthesis.</text>
</comment>
<dbReference type="Gene3D" id="1.10.357.140">
    <property type="entry name" value="UbiA prenyltransferase"/>
    <property type="match status" value="1"/>
</dbReference>
<reference evidence="11" key="1">
    <citation type="submission" date="2017-04" db="EMBL/GenBank/DDBJ databases">
        <title>Function of individual gut microbiota members based on whole genome sequencing of pure cultures obtained from chicken caecum.</title>
        <authorList>
            <person name="Medvecky M."/>
            <person name="Cejkova D."/>
            <person name="Polansky O."/>
            <person name="Karasova D."/>
            <person name="Kubasova T."/>
            <person name="Cizek A."/>
            <person name="Rychlik I."/>
        </authorList>
    </citation>
    <scope>NUCLEOTIDE SEQUENCE [LARGE SCALE GENOMIC DNA]</scope>
    <source>
        <strain evidence="11">An43</strain>
    </source>
</reference>
<dbReference type="AlphaFoldDB" id="A0A1Y3YYI3"/>
<dbReference type="PANTHER" id="PTHR13929:SF0">
    <property type="entry name" value="UBIA PRENYLTRANSFERASE DOMAIN-CONTAINING PROTEIN 1"/>
    <property type="match status" value="1"/>
</dbReference>
<evidence type="ECO:0000256" key="7">
    <source>
        <dbReference type="ARBA" id="ARBA00022989"/>
    </source>
</evidence>
<keyword evidence="8 9" id="KW-0472">Membrane</keyword>
<dbReference type="InterPro" id="IPR000537">
    <property type="entry name" value="UbiA_prenyltransferase"/>
</dbReference>
<evidence type="ECO:0000256" key="3">
    <source>
        <dbReference type="ARBA" id="ARBA00022428"/>
    </source>
</evidence>
<dbReference type="GO" id="GO:0009234">
    <property type="term" value="P:menaquinone biosynthetic process"/>
    <property type="evidence" value="ECO:0007669"/>
    <property type="project" value="UniProtKB-UniPathway"/>
</dbReference>
<dbReference type="EMBL" id="NFII01000001">
    <property type="protein sequence ID" value="OUO02933.1"/>
    <property type="molecule type" value="Genomic_DNA"/>
</dbReference>
<dbReference type="UniPathway" id="UPA00079"/>
<dbReference type="Pfam" id="PF01040">
    <property type="entry name" value="UbiA"/>
    <property type="match status" value="1"/>
</dbReference>
<dbReference type="InterPro" id="IPR026046">
    <property type="entry name" value="UBIAD1"/>
</dbReference>
<feature type="transmembrane region" description="Helical" evidence="9">
    <location>
        <begin position="140"/>
        <end position="159"/>
    </location>
</feature>
<keyword evidence="4" id="KW-1003">Cell membrane</keyword>
<feature type="transmembrane region" description="Helical" evidence="9">
    <location>
        <begin position="165"/>
        <end position="186"/>
    </location>
</feature>
<protein>
    <submittedName>
        <fullName evidence="10">1,4-dihydroxy-2-naphthoate prenyltransferase</fullName>
    </submittedName>
</protein>
<dbReference type="InterPro" id="IPR044878">
    <property type="entry name" value="UbiA_sf"/>
</dbReference>
<feature type="transmembrane region" description="Helical" evidence="9">
    <location>
        <begin position="12"/>
        <end position="34"/>
    </location>
</feature>
<dbReference type="PANTHER" id="PTHR13929">
    <property type="entry name" value="1,4-DIHYDROXY-2-NAPHTHOATE OCTAPRENYLTRANSFERASE"/>
    <property type="match status" value="1"/>
</dbReference>
<evidence type="ECO:0000256" key="2">
    <source>
        <dbReference type="ARBA" id="ARBA00004863"/>
    </source>
</evidence>
<feature type="transmembrane region" description="Helical" evidence="9">
    <location>
        <begin position="207"/>
        <end position="226"/>
    </location>
</feature>
<keyword evidence="5 10" id="KW-0808">Transferase</keyword>